<feature type="coiled-coil region" evidence="1">
    <location>
        <begin position="89"/>
        <end position="116"/>
    </location>
</feature>
<feature type="signal peptide" evidence="3">
    <location>
        <begin position="1"/>
        <end position="21"/>
    </location>
</feature>
<keyword evidence="5" id="KW-1185">Reference proteome</keyword>
<feature type="transmembrane region" description="Helical" evidence="2">
    <location>
        <begin position="135"/>
        <end position="152"/>
    </location>
</feature>
<dbReference type="RefSeq" id="WP_290248314.1">
    <property type="nucleotide sequence ID" value="NZ_JAUFQT010000001.1"/>
</dbReference>
<evidence type="ECO:0000256" key="3">
    <source>
        <dbReference type="SAM" id="SignalP"/>
    </source>
</evidence>
<proteinExistence type="predicted"/>
<evidence type="ECO:0000313" key="5">
    <source>
        <dbReference type="Proteomes" id="UP001589654"/>
    </source>
</evidence>
<keyword evidence="2" id="KW-1133">Transmembrane helix</keyword>
<evidence type="ECO:0000256" key="2">
    <source>
        <dbReference type="SAM" id="Phobius"/>
    </source>
</evidence>
<comment type="caution">
    <text evidence="4">The sequence shown here is derived from an EMBL/GenBank/DDBJ whole genome shotgun (WGS) entry which is preliminary data.</text>
</comment>
<reference evidence="4 5" key="1">
    <citation type="submission" date="2024-09" db="EMBL/GenBank/DDBJ databases">
        <authorList>
            <person name="Sun Q."/>
            <person name="Mori K."/>
        </authorList>
    </citation>
    <scope>NUCLEOTIDE SEQUENCE [LARGE SCALE GENOMIC DNA]</scope>
    <source>
        <strain evidence="4 5">CECT 7682</strain>
    </source>
</reference>
<dbReference type="Proteomes" id="UP001589654">
    <property type="component" value="Unassembled WGS sequence"/>
</dbReference>
<dbReference type="PROSITE" id="PS51257">
    <property type="entry name" value="PROKAR_LIPOPROTEIN"/>
    <property type="match status" value="1"/>
</dbReference>
<keyword evidence="1" id="KW-0175">Coiled coil</keyword>
<gene>
    <name evidence="4" type="ORF">ACFFUR_10955</name>
</gene>
<organism evidence="4 5">
    <name type="scientific">Echinicola jeungdonensis</name>
    <dbReference type="NCBI Taxonomy" id="709343"/>
    <lineage>
        <taxon>Bacteria</taxon>
        <taxon>Pseudomonadati</taxon>
        <taxon>Bacteroidota</taxon>
        <taxon>Cytophagia</taxon>
        <taxon>Cytophagales</taxon>
        <taxon>Cyclobacteriaceae</taxon>
        <taxon>Echinicola</taxon>
    </lineage>
</organism>
<keyword evidence="2" id="KW-0472">Membrane</keyword>
<evidence type="ECO:0000313" key="4">
    <source>
        <dbReference type="EMBL" id="MFB9212324.1"/>
    </source>
</evidence>
<keyword evidence="2" id="KW-0812">Transmembrane</keyword>
<dbReference type="EMBL" id="JBHMEW010000060">
    <property type="protein sequence ID" value="MFB9212324.1"/>
    <property type="molecule type" value="Genomic_DNA"/>
</dbReference>
<feature type="chain" id="PRO_5046004791" description="tRNA (Guanine-N1)-methyltransferase" evidence="3">
    <location>
        <begin position="22"/>
        <end position="205"/>
    </location>
</feature>
<keyword evidence="3" id="KW-0732">Signal</keyword>
<name>A0ABV5J8R0_9BACT</name>
<evidence type="ECO:0000256" key="1">
    <source>
        <dbReference type="SAM" id="Coils"/>
    </source>
</evidence>
<accession>A0ABV5J8R0</accession>
<protein>
    <recommendedName>
        <fullName evidence="6">tRNA (Guanine-N1)-methyltransferase</fullName>
    </recommendedName>
</protein>
<sequence>MRKISVIAFFTFLIACSVSFGQNATEEAQPANSLNSGTIESQFDYLNNISNDYQEYKVVKKNHLERLKGHVLDSLRVFKEEIIQKNGQIKEQQASIDELNTGIQNTEQKLQEALEIKDSFSFLGMNIHKGTYTTMMWGLVAGLSITLLYFIYRYSKSFKVIAETQKTLSETREEFDQHRKNTLERERKLKRQLVDATNNNPDLNT</sequence>
<feature type="coiled-coil region" evidence="1">
    <location>
        <begin position="161"/>
        <end position="200"/>
    </location>
</feature>
<evidence type="ECO:0008006" key="6">
    <source>
        <dbReference type="Google" id="ProtNLM"/>
    </source>
</evidence>